<accession>A0ABN6PPQ1</accession>
<organism evidence="1 2">
    <name type="scientific">Sphaerotilus microaerophilus</name>
    <dbReference type="NCBI Taxonomy" id="2914710"/>
    <lineage>
        <taxon>Bacteria</taxon>
        <taxon>Pseudomonadati</taxon>
        <taxon>Pseudomonadota</taxon>
        <taxon>Betaproteobacteria</taxon>
        <taxon>Burkholderiales</taxon>
        <taxon>Sphaerotilaceae</taxon>
        <taxon>Sphaerotilus</taxon>
    </lineage>
</organism>
<keyword evidence="2" id="KW-1185">Reference proteome</keyword>
<reference evidence="1" key="1">
    <citation type="submission" date="2022-04" db="EMBL/GenBank/DDBJ databases">
        <title>Whole genome sequence of Sphaerotilus sp. FB-5.</title>
        <authorList>
            <person name="Takeda M."/>
            <person name="Narihara S."/>
            <person name="Akimoto M."/>
            <person name="Akimoto R."/>
            <person name="Nishiyashiki S."/>
            <person name="Murakami T."/>
        </authorList>
    </citation>
    <scope>NUCLEOTIDE SEQUENCE</scope>
    <source>
        <strain evidence="1">FB-5</strain>
    </source>
</reference>
<evidence type="ECO:0000313" key="1">
    <source>
        <dbReference type="EMBL" id="BDI05280.1"/>
    </source>
</evidence>
<dbReference type="Proteomes" id="UP001057498">
    <property type="component" value="Chromosome"/>
</dbReference>
<gene>
    <name evidence="1" type="ORF">CATMQ487_22500</name>
</gene>
<name>A0ABN6PPQ1_9BURK</name>
<evidence type="ECO:0000313" key="2">
    <source>
        <dbReference type="Proteomes" id="UP001057498"/>
    </source>
</evidence>
<sequence>MQDLTLDPCFDITPLLMIYIHVCQHPGAQPPWAHTADRADPAPPFSERQDAGIGSSLFFNLFTFQQHQHELMQAKGWV</sequence>
<proteinExistence type="predicted"/>
<protein>
    <submittedName>
        <fullName evidence="1">Uncharacterized protein</fullName>
    </submittedName>
</protein>
<dbReference type="EMBL" id="AP025730">
    <property type="protein sequence ID" value="BDI05280.1"/>
    <property type="molecule type" value="Genomic_DNA"/>
</dbReference>